<dbReference type="Proteomes" id="UP000623307">
    <property type="component" value="Chromosome 2"/>
</dbReference>
<feature type="signal peptide" evidence="1">
    <location>
        <begin position="1"/>
        <end position="40"/>
    </location>
</feature>
<dbReference type="GeneID" id="303491662"/>
<dbReference type="RefSeq" id="WP_167525692.1">
    <property type="nucleotide sequence ID" value="NZ_CP032519.1"/>
</dbReference>
<feature type="domain" description="SGNH hydrolase-type esterase" evidence="2">
    <location>
        <begin position="47"/>
        <end position="206"/>
    </location>
</feature>
<dbReference type="InterPro" id="IPR013830">
    <property type="entry name" value="SGNH_hydro"/>
</dbReference>
<name>A0ABX7HYH0_9BURK</name>
<evidence type="ECO:0000256" key="1">
    <source>
        <dbReference type="SAM" id="SignalP"/>
    </source>
</evidence>
<evidence type="ECO:0000259" key="2">
    <source>
        <dbReference type="Pfam" id="PF13472"/>
    </source>
</evidence>
<protein>
    <submittedName>
        <fullName evidence="3">Arylesterase</fullName>
    </submittedName>
</protein>
<dbReference type="Pfam" id="PF13472">
    <property type="entry name" value="Lipase_GDSL_2"/>
    <property type="match status" value="1"/>
</dbReference>
<dbReference type="Gene3D" id="3.40.50.1110">
    <property type="entry name" value="SGNH hydrolase"/>
    <property type="match status" value="1"/>
</dbReference>
<feature type="chain" id="PRO_5046877478" evidence="1">
    <location>
        <begin position="41"/>
        <end position="228"/>
    </location>
</feature>
<proteinExistence type="predicted"/>
<gene>
    <name evidence="3" type="ORF">JTE92_19085</name>
</gene>
<dbReference type="PANTHER" id="PTHR30383">
    <property type="entry name" value="THIOESTERASE 1/PROTEASE 1/LYSOPHOSPHOLIPASE L1"/>
    <property type="match status" value="1"/>
</dbReference>
<dbReference type="InterPro" id="IPR036514">
    <property type="entry name" value="SGNH_hydro_sf"/>
</dbReference>
<sequence>MDKVIRVIPVIPVIRGNRRRLLLAAAVALTMLGGMQPAQAAAPALLVLGDSLSAEYGITRGTGWVTLLQDRLKQERFDYNVVNASISGETTIGGKTRLPDLLSRHKPAIVVVELGANDALRGLPLQTTESNLRQIVSSAQKAGAGVLLVGMRIPPNYGQDYTEKFFSLYPKLASEYKVRLVPFFLDRVMARQDWFQPDRIHPTAEAQPALLETVWPQLKPMLKRTADK</sequence>
<keyword evidence="4" id="KW-1185">Reference proteome</keyword>
<reference evidence="3 4" key="1">
    <citation type="submission" date="2021-02" db="EMBL/GenBank/DDBJ databases">
        <title>Complete Genome Sequence of Cupriavidus oxalaticus Strain Ox1, a Soil Oxalate-Degrading Species.</title>
        <authorList>
            <person name="Palmieri F."/>
            <person name="Udriet P."/>
            <person name="Deuasquier M."/>
            <person name="Beaudoing E."/>
            <person name="Johnson S.L."/>
            <person name="Davenport K.W."/>
            <person name="Chain P.S."/>
            <person name="Bindschedler S."/>
            <person name="Junier P."/>
        </authorList>
    </citation>
    <scope>NUCLEOTIDE SEQUENCE [LARGE SCALE GENOMIC DNA]</scope>
    <source>
        <strain evidence="3 4">Ox1</strain>
    </source>
</reference>
<evidence type="ECO:0000313" key="3">
    <source>
        <dbReference type="EMBL" id="QRQ95543.1"/>
    </source>
</evidence>
<evidence type="ECO:0000313" key="4">
    <source>
        <dbReference type="Proteomes" id="UP000623307"/>
    </source>
</evidence>
<accession>A0ABX7HYH0</accession>
<dbReference type="PANTHER" id="PTHR30383:SF24">
    <property type="entry name" value="THIOESTERASE 1_PROTEASE 1_LYSOPHOSPHOLIPASE L1"/>
    <property type="match status" value="1"/>
</dbReference>
<dbReference type="SUPFAM" id="SSF52266">
    <property type="entry name" value="SGNH hydrolase"/>
    <property type="match status" value="1"/>
</dbReference>
<dbReference type="CDD" id="cd01822">
    <property type="entry name" value="Lysophospholipase_L1_like"/>
    <property type="match status" value="1"/>
</dbReference>
<keyword evidence="1" id="KW-0732">Signal</keyword>
<dbReference type="InterPro" id="IPR051532">
    <property type="entry name" value="Ester_Hydrolysis_Enzymes"/>
</dbReference>
<dbReference type="EMBL" id="CP069812">
    <property type="protein sequence ID" value="QRQ95543.1"/>
    <property type="molecule type" value="Genomic_DNA"/>
</dbReference>
<organism evidence="3 4">
    <name type="scientific">Cupriavidus oxalaticus</name>
    <dbReference type="NCBI Taxonomy" id="96344"/>
    <lineage>
        <taxon>Bacteria</taxon>
        <taxon>Pseudomonadati</taxon>
        <taxon>Pseudomonadota</taxon>
        <taxon>Betaproteobacteria</taxon>
        <taxon>Burkholderiales</taxon>
        <taxon>Burkholderiaceae</taxon>
        <taxon>Cupriavidus</taxon>
    </lineage>
</organism>